<dbReference type="SUPFAM" id="SSF57850">
    <property type="entry name" value="RING/U-box"/>
    <property type="match status" value="1"/>
</dbReference>
<feature type="transmembrane region" description="Helical" evidence="15">
    <location>
        <begin position="1380"/>
        <end position="1410"/>
    </location>
</feature>
<dbReference type="GO" id="GO:0061630">
    <property type="term" value="F:ubiquitin protein ligase activity"/>
    <property type="evidence" value="ECO:0007669"/>
    <property type="project" value="UniProtKB-EC"/>
</dbReference>
<feature type="domain" description="RING-CH-type" evidence="17">
    <location>
        <begin position="5"/>
        <end position="66"/>
    </location>
</feature>
<evidence type="ECO:0000256" key="6">
    <source>
        <dbReference type="ARBA" id="ARBA00022692"/>
    </source>
</evidence>
<keyword evidence="5" id="KW-0808">Transferase</keyword>
<feature type="transmembrane region" description="Helical" evidence="15">
    <location>
        <begin position="873"/>
        <end position="894"/>
    </location>
</feature>
<evidence type="ECO:0000256" key="15">
    <source>
        <dbReference type="SAM" id="Phobius"/>
    </source>
</evidence>
<feature type="transmembrane region" description="Helical" evidence="15">
    <location>
        <begin position="1472"/>
        <end position="1499"/>
    </location>
</feature>
<dbReference type="GO" id="GO:0036503">
    <property type="term" value="P:ERAD pathway"/>
    <property type="evidence" value="ECO:0007669"/>
    <property type="project" value="TreeGrafter"/>
</dbReference>
<evidence type="ECO:0000259" key="17">
    <source>
        <dbReference type="PROSITE" id="PS51292"/>
    </source>
</evidence>
<feature type="transmembrane region" description="Helical" evidence="15">
    <location>
        <begin position="1196"/>
        <end position="1215"/>
    </location>
</feature>
<proteinExistence type="predicted"/>
<dbReference type="SMART" id="SM00744">
    <property type="entry name" value="RINGv"/>
    <property type="match status" value="1"/>
</dbReference>
<dbReference type="EC" id="2.3.2.27" evidence="4"/>
<comment type="subcellular location">
    <subcellularLocation>
        <location evidence="2">Membrane</location>
        <topology evidence="2">Multi-pass membrane protein</topology>
    </subcellularLocation>
</comment>
<evidence type="ECO:0000256" key="11">
    <source>
        <dbReference type="ARBA" id="ARBA00022989"/>
    </source>
</evidence>
<dbReference type="Pfam" id="PF12906">
    <property type="entry name" value="RINGv"/>
    <property type="match status" value="1"/>
</dbReference>
<keyword evidence="11 15" id="KW-1133">Transmembrane helix</keyword>
<dbReference type="InterPro" id="IPR013083">
    <property type="entry name" value="Znf_RING/FYVE/PHD"/>
</dbReference>
<feature type="region of interest" description="Disordered" evidence="14">
    <location>
        <begin position="479"/>
        <end position="504"/>
    </location>
</feature>
<evidence type="ECO:0000256" key="2">
    <source>
        <dbReference type="ARBA" id="ARBA00004141"/>
    </source>
</evidence>
<dbReference type="InterPro" id="IPR001841">
    <property type="entry name" value="Znf_RING"/>
</dbReference>
<dbReference type="OrthoDB" id="264354at2759"/>
<name>A0A9N9CF09_9GLOM</name>
<keyword evidence="7" id="KW-0479">Metal-binding</keyword>
<evidence type="ECO:0000256" key="7">
    <source>
        <dbReference type="ARBA" id="ARBA00022723"/>
    </source>
</evidence>
<evidence type="ECO:0000256" key="5">
    <source>
        <dbReference type="ARBA" id="ARBA00022679"/>
    </source>
</evidence>
<feature type="compositionally biased region" description="Polar residues" evidence="14">
    <location>
        <begin position="492"/>
        <end position="504"/>
    </location>
</feature>
<accession>A0A9N9CF09</accession>
<keyword evidence="9" id="KW-0833">Ubl conjugation pathway</keyword>
<protein>
    <recommendedName>
        <fullName evidence="4">RING-type E3 ubiquitin transferase</fullName>
        <ecNumber evidence="4">2.3.2.27</ecNumber>
    </recommendedName>
</protein>
<feature type="region of interest" description="Disordered" evidence="14">
    <location>
        <begin position="610"/>
        <end position="651"/>
    </location>
</feature>
<feature type="compositionally biased region" description="Low complexity" evidence="14">
    <location>
        <begin position="564"/>
        <end position="585"/>
    </location>
</feature>
<keyword evidence="19" id="KW-1185">Reference proteome</keyword>
<dbReference type="PANTHER" id="PTHR13145:SF0">
    <property type="entry name" value="E3 UBIQUITIN-PROTEIN LIGASE MARCHF6"/>
    <property type="match status" value="1"/>
</dbReference>
<comment type="pathway">
    <text evidence="3">Protein modification; protein ubiquitination.</text>
</comment>
<feature type="transmembrane region" description="Helical" evidence="15">
    <location>
        <begin position="1235"/>
        <end position="1253"/>
    </location>
</feature>
<evidence type="ECO:0000313" key="18">
    <source>
        <dbReference type="EMBL" id="CAG8601146.1"/>
    </source>
</evidence>
<gene>
    <name evidence="18" type="ORF">AMORRO_LOCUS7789</name>
</gene>
<feature type="transmembrane region" description="Helical" evidence="15">
    <location>
        <begin position="1422"/>
        <end position="1443"/>
    </location>
</feature>
<keyword evidence="12 15" id="KW-0472">Membrane</keyword>
<feature type="transmembrane region" description="Helical" evidence="15">
    <location>
        <begin position="1134"/>
        <end position="1154"/>
    </location>
</feature>
<sequence length="1669" mass="188598">QDPYIMVDEDDVCRVCRSEGTEEQPLFHPCKCAGSIRFVHQDCLTEWLKHSKKKYCEVCKYPFSFTPIYDPRMPESIPVVLFVRRGARRIYGLIQIWFRAILVGIVWLIILPYITVWVWRFFFWSGETVAFSINGQKPPILLPESNGTIIEKSSLSVLYVSILKGTLWYAPPEAVEFVEAYGEFTSKFFADTFEGQIITCIVVIVFVAGFLLREWIIQNTPPEDGLENEMMGIEENDVIPNDVENNLRDIQNPLVLPDVAQIPEQNVNRVEPIIQVAENQNIGNFIFDNGNRLPLVLPPANGEIDHQQLQEPVQLPQINIQESDPQHIENDEGLIETSKSIQVSDVEPEWINDDMTISKTILNPVTSTQDNRVGEDIDEFSTLELDRKTSADEASTVQANAFVASDLDAGLIRESLLYDETNEMPNKIFDLDRETSPVVGGLDQEESSIADEIECETSSFNNEIDKKDMKQKKPINFSQKEDFPENGESHQKSQSFGFPISNPQFEFNLPNHVREEDPVDDIISNLSTSSKSNLFSNQTSTGHVTNNFGNRRIRPIRKARTKVGSSNSGSGSSQSNQKSGSASSSPDEFEDISGSSIDLDFFKTASGKGLISDNSGDYDDTPEVSDSEDSEDVNLQEKYPRRRTGKSYSPSKIITNNSAVYRTDDPNSFSLLGSKHSSTSSMIHIFRKDEPEYSDADEVDHYEDDDDDGEDHDSEGDLSERENAEEEPFEAMGNNNMQPEPVPDANDNQQQPRQERQEGQLWLQFRNWFAEVFNDMLGPNVDIGENDQQAVNDEQVDVNPLAAPAMRAPNVEAPGAPALIFNEAIDAPLVGQGFLPFGDGEDEEEENVANEDLEGVLEAIGMRGSLWMLAQNSVLMAVLISICLAGSIWLPYVVGKTVLLVKPLKVIQLPLALLRYVTDPLVDLVIDTTLPWIWSIIFPILKSGWDATKLLFPIVKDSSLMVYLQDITNKTQDFVAYSASFMTDISPNASNVTLQNITSIENTNIQHITEFLKGRNLTVIVKIIERCDGFAYGNTPTDKIVCILFGYAIVILLCAWYLTRTRNAYGRTVGRAFQEVLRQQGIVLKVAFFVAIELVIFPIICGILLDLSTLPLFPDATPSTRLEFYFESPITSTFLHWFTGTAFMFHFAVFVSLCREIVRHGVMWFIRDPNDPQFHPIKEILERPVWTQLKKIGASGIMYSAMIVLGLGSVIYFIRYAFNGILPLQLSFTEPISEFPIDLLIFHIVVPVTFTLAKPKRLFRTLFENWWHITSHQLRLTSFMFGGERRYDEEGTHVRKTWRAFFLNLKAPLDGTNDENDEVVFVRDGTLVKAPGYDGVPVIPGKRMLIPVNEDGTLQNPEDAPDDDLGYTIVYTPPNFKARVILFLFLMWLCGSLFCCSVTVVPLLIGRFVFKSFNHERPVHDLYTFTVGLYIMWSLGVSFEWLMRKFQAIIEKRDHDVDWAVVRQKIWQSMILILKIAYLLVAFGVVIPLLLSLVIELYILHPWKKPTADLLSISYLQNWALGIVYVKIAYRIIFMLPDNIYSRAINEITERGIRHLNVGLATNVFIIPVGGSALAAVILPALTASLIINITAIKNAVTIAMIHRCIYPIFLVMIFGYRLQRQTTQIVQNWMQTVRDEEYLIGRRLHNIEPNEENVSGSSRNVSAGSVAD</sequence>
<evidence type="ECO:0000256" key="10">
    <source>
        <dbReference type="ARBA" id="ARBA00022833"/>
    </source>
</evidence>
<feature type="transmembrane region" description="Helical" evidence="15">
    <location>
        <begin position="193"/>
        <end position="212"/>
    </location>
</feature>
<feature type="region of interest" description="Disordered" evidence="14">
    <location>
        <begin position="530"/>
        <end position="590"/>
    </location>
</feature>
<evidence type="ECO:0000256" key="12">
    <source>
        <dbReference type="ARBA" id="ARBA00023136"/>
    </source>
</evidence>
<comment type="catalytic activity">
    <reaction evidence="1">
        <text>S-ubiquitinyl-[E2 ubiquitin-conjugating enzyme]-L-cysteine + [acceptor protein]-L-lysine = [E2 ubiquitin-conjugating enzyme]-L-cysteine + N(6)-ubiquitinyl-[acceptor protein]-L-lysine.</text>
        <dbReference type="EC" id="2.3.2.27"/>
    </reaction>
</comment>
<feature type="compositionally biased region" description="Basic residues" evidence="14">
    <location>
        <begin position="551"/>
        <end position="561"/>
    </location>
</feature>
<evidence type="ECO:0000256" key="8">
    <source>
        <dbReference type="ARBA" id="ARBA00022771"/>
    </source>
</evidence>
<comment type="caution">
    <text evidence="18">The sequence shown here is derived from an EMBL/GenBank/DDBJ whole genome shotgun (WGS) entry which is preliminary data.</text>
</comment>
<feature type="compositionally biased region" description="Basic and acidic residues" evidence="14">
    <location>
        <begin position="479"/>
        <end position="491"/>
    </location>
</feature>
<evidence type="ECO:0000256" key="9">
    <source>
        <dbReference type="ARBA" id="ARBA00022786"/>
    </source>
</evidence>
<dbReference type="PANTHER" id="PTHR13145">
    <property type="entry name" value="SSM4 PROTEIN"/>
    <property type="match status" value="1"/>
</dbReference>
<feature type="transmembrane region" description="Helical" evidence="15">
    <location>
        <begin position="1596"/>
        <end position="1617"/>
    </location>
</feature>
<evidence type="ECO:0000259" key="16">
    <source>
        <dbReference type="PROSITE" id="PS50089"/>
    </source>
</evidence>
<dbReference type="EMBL" id="CAJVPV010006175">
    <property type="protein sequence ID" value="CAG8601146.1"/>
    <property type="molecule type" value="Genomic_DNA"/>
</dbReference>
<feature type="transmembrane region" description="Helical" evidence="15">
    <location>
        <begin position="96"/>
        <end position="119"/>
    </location>
</feature>
<dbReference type="PROSITE" id="PS50089">
    <property type="entry name" value="ZF_RING_2"/>
    <property type="match status" value="1"/>
</dbReference>
<keyword evidence="8 13" id="KW-0863">Zinc-finger</keyword>
<dbReference type="CDD" id="cd16702">
    <property type="entry name" value="RING_CH-C4HC3_MARCH6"/>
    <property type="match status" value="1"/>
</dbReference>
<dbReference type="PROSITE" id="PS51292">
    <property type="entry name" value="ZF_RING_CH"/>
    <property type="match status" value="1"/>
</dbReference>
<evidence type="ECO:0000256" key="13">
    <source>
        <dbReference type="PROSITE-ProRule" id="PRU00175"/>
    </source>
</evidence>
<dbReference type="InterPro" id="IPR011016">
    <property type="entry name" value="Znf_RING-CH"/>
</dbReference>
<evidence type="ECO:0000256" key="3">
    <source>
        <dbReference type="ARBA" id="ARBA00004906"/>
    </source>
</evidence>
<organism evidence="18 19">
    <name type="scientific">Acaulospora morrowiae</name>
    <dbReference type="NCBI Taxonomy" id="94023"/>
    <lineage>
        <taxon>Eukaryota</taxon>
        <taxon>Fungi</taxon>
        <taxon>Fungi incertae sedis</taxon>
        <taxon>Mucoromycota</taxon>
        <taxon>Glomeromycotina</taxon>
        <taxon>Glomeromycetes</taxon>
        <taxon>Diversisporales</taxon>
        <taxon>Acaulosporaceae</taxon>
        <taxon>Acaulospora</taxon>
    </lineage>
</organism>
<feature type="transmembrane region" description="Helical" evidence="15">
    <location>
        <begin position="1558"/>
        <end position="1590"/>
    </location>
</feature>
<feature type="compositionally biased region" description="Polar residues" evidence="14">
    <location>
        <begin position="530"/>
        <end position="549"/>
    </location>
</feature>
<keyword evidence="10" id="KW-0862">Zinc</keyword>
<evidence type="ECO:0000256" key="1">
    <source>
        <dbReference type="ARBA" id="ARBA00000900"/>
    </source>
</evidence>
<keyword evidence="6 15" id="KW-0812">Transmembrane</keyword>
<feature type="region of interest" description="Disordered" evidence="14">
    <location>
        <begin position="690"/>
        <end position="757"/>
    </location>
</feature>
<dbReference type="InterPro" id="IPR056521">
    <property type="entry name" value="MARCHF6-like_C"/>
</dbReference>
<feature type="non-terminal residue" evidence="18">
    <location>
        <position position="1"/>
    </location>
</feature>
<feature type="transmembrane region" description="Helical" evidence="15">
    <location>
        <begin position="1082"/>
        <end position="1105"/>
    </location>
</feature>
<feature type="transmembrane region" description="Helical" evidence="15">
    <location>
        <begin position="1040"/>
        <end position="1058"/>
    </location>
</feature>
<feature type="domain" description="RING-type" evidence="16">
    <location>
        <begin position="13"/>
        <end position="60"/>
    </location>
</feature>
<feature type="compositionally biased region" description="Acidic residues" evidence="14">
    <location>
        <begin position="616"/>
        <end position="634"/>
    </location>
</feature>
<feature type="transmembrane region" description="Helical" evidence="15">
    <location>
        <begin position="1519"/>
        <end position="1537"/>
    </location>
</feature>
<feature type="compositionally biased region" description="Acidic residues" evidence="14">
    <location>
        <begin position="692"/>
        <end position="729"/>
    </location>
</feature>
<evidence type="ECO:0000256" key="4">
    <source>
        <dbReference type="ARBA" id="ARBA00012483"/>
    </source>
</evidence>
<reference evidence="18" key="1">
    <citation type="submission" date="2021-06" db="EMBL/GenBank/DDBJ databases">
        <authorList>
            <person name="Kallberg Y."/>
            <person name="Tangrot J."/>
            <person name="Rosling A."/>
        </authorList>
    </citation>
    <scope>NUCLEOTIDE SEQUENCE</scope>
    <source>
        <strain evidence="18">CL551</strain>
    </source>
</reference>
<evidence type="ECO:0000256" key="14">
    <source>
        <dbReference type="SAM" id="MobiDB-lite"/>
    </source>
</evidence>
<dbReference type="Pfam" id="PF23113">
    <property type="entry name" value="MARCHF6_C"/>
    <property type="match status" value="1"/>
</dbReference>
<dbReference type="GO" id="GO:0005789">
    <property type="term" value="C:endoplasmic reticulum membrane"/>
    <property type="evidence" value="ECO:0007669"/>
    <property type="project" value="TreeGrafter"/>
</dbReference>
<dbReference type="GO" id="GO:0008270">
    <property type="term" value="F:zinc ion binding"/>
    <property type="evidence" value="ECO:0007669"/>
    <property type="project" value="UniProtKB-KW"/>
</dbReference>
<dbReference type="FunFam" id="3.30.40.10:FF:000287">
    <property type="entry name" value="RING finger membrane protein"/>
    <property type="match status" value="1"/>
</dbReference>
<dbReference type="Proteomes" id="UP000789342">
    <property type="component" value="Unassembled WGS sequence"/>
</dbReference>
<evidence type="ECO:0000313" key="19">
    <source>
        <dbReference type="Proteomes" id="UP000789342"/>
    </source>
</evidence>
<dbReference type="Gene3D" id="3.30.40.10">
    <property type="entry name" value="Zinc/RING finger domain, C3HC4 (zinc finger)"/>
    <property type="match status" value="1"/>
</dbReference>